<keyword evidence="1" id="KW-0175">Coiled coil</keyword>
<evidence type="ECO:0000313" key="2">
    <source>
        <dbReference type="EMBL" id="KAF0717645.1"/>
    </source>
</evidence>
<keyword evidence="4" id="KW-1185">Reference proteome</keyword>
<sequence length="147" mass="17244">MATMMDPSLVMRAIKEEAAAERKLKRRVKRREYIRTMMQQYRQREKQDLARLRAEVASLEVELRHLGAKERNVKSEARPHDDTTLSWKDVALALLGERQLSFSEKQRLARQVAHVSTIAWEMNEWVAVHCPPLHVRALFDTSYDFAL</sequence>
<dbReference type="EMBL" id="CAADRA010000227">
    <property type="protein sequence ID" value="VFT79384.1"/>
    <property type="molecule type" value="Genomic_DNA"/>
</dbReference>
<protein>
    <submittedName>
        <fullName evidence="3">Aste57867_2181 protein</fullName>
    </submittedName>
</protein>
<evidence type="ECO:0000313" key="4">
    <source>
        <dbReference type="Proteomes" id="UP000332933"/>
    </source>
</evidence>
<reference evidence="3 4" key="1">
    <citation type="submission" date="2019-03" db="EMBL/GenBank/DDBJ databases">
        <authorList>
            <person name="Gaulin E."/>
            <person name="Dumas B."/>
        </authorList>
    </citation>
    <scope>NUCLEOTIDE SEQUENCE [LARGE SCALE GENOMIC DNA]</scope>
    <source>
        <strain evidence="3">CBS 568.67</strain>
    </source>
</reference>
<name>A0A485KC52_9STRA</name>
<dbReference type="EMBL" id="VJMH01000227">
    <property type="protein sequence ID" value="KAF0717645.1"/>
    <property type="molecule type" value="Genomic_DNA"/>
</dbReference>
<gene>
    <name evidence="3" type="primary">Aste57867_2181</name>
    <name evidence="2" type="ORF">As57867_002176</name>
    <name evidence="3" type="ORF">ASTE57867_2181</name>
</gene>
<dbReference type="AlphaFoldDB" id="A0A485KC52"/>
<proteinExistence type="predicted"/>
<feature type="coiled-coil region" evidence="1">
    <location>
        <begin position="11"/>
        <end position="69"/>
    </location>
</feature>
<evidence type="ECO:0000256" key="1">
    <source>
        <dbReference type="SAM" id="Coils"/>
    </source>
</evidence>
<dbReference type="Proteomes" id="UP000332933">
    <property type="component" value="Unassembled WGS sequence"/>
</dbReference>
<accession>A0A485KC52</accession>
<reference evidence="2" key="2">
    <citation type="submission" date="2019-06" db="EMBL/GenBank/DDBJ databases">
        <title>Genomics analysis of Aphanomyces spp. identifies a new class of oomycete effector associated with host adaptation.</title>
        <authorList>
            <person name="Gaulin E."/>
        </authorList>
    </citation>
    <scope>NUCLEOTIDE SEQUENCE</scope>
    <source>
        <strain evidence="2">CBS 578.67</strain>
    </source>
</reference>
<organism evidence="3 4">
    <name type="scientific">Aphanomyces stellatus</name>
    <dbReference type="NCBI Taxonomy" id="120398"/>
    <lineage>
        <taxon>Eukaryota</taxon>
        <taxon>Sar</taxon>
        <taxon>Stramenopiles</taxon>
        <taxon>Oomycota</taxon>
        <taxon>Saprolegniomycetes</taxon>
        <taxon>Saprolegniales</taxon>
        <taxon>Verrucalvaceae</taxon>
        <taxon>Aphanomyces</taxon>
    </lineage>
</organism>
<evidence type="ECO:0000313" key="3">
    <source>
        <dbReference type="EMBL" id="VFT79384.1"/>
    </source>
</evidence>